<dbReference type="SUPFAM" id="SSF53774">
    <property type="entry name" value="Glutaminase/Asparaginase"/>
    <property type="match status" value="1"/>
</dbReference>
<dbReference type="PROSITE" id="PS00917">
    <property type="entry name" value="ASN_GLN_ASE_2"/>
    <property type="match status" value="1"/>
</dbReference>
<dbReference type="SMART" id="SM00870">
    <property type="entry name" value="Asparaginase"/>
    <property type="match status" value="1"/>
</dbReference>
<dbReference type="Pfam" id="PF17763">
    <property type="entry name" value="Asparaginase_C"/>
    <property type="match status" value="1"/>
</dbReference>
<dbReference type="Proteomes" id="UP000634522">
    <property type="component" value="Unassembled WGS sequence"/>
</dbReference>
<dbReference type="InterPro" id="IPR040919">
    <property type="entry name" value="Asparaginase_C"/>
</dbReference>
<evidence type="ECO:0000256" key="2">
    <source>
        <dbReference type="ARBA" id="ARBA00022801"/>
    </source>
</evidence>
<gene>
    <name evidence="7" type="ORF">GPA27_12960</name>
</gene>
<dbReference type="Gene3D" id="3.40.50.1170">
    <property type="entry name" value="L-asparaginase, N-terminal domain"/>
    <property type="match status" value="1"/>
</dbReference>
<proteinExistence type="inferred from homology"/>
<dbReference type="EMBL" id="WTVS01000025">
    <property type="protein sequence ID" value="NMF98295.1"/>
    <property type="molecule type" value="Genomic_DNA"/>
</dbReference>
<dbReference type="PANTHER" id="PTHR11707">
    <property type="entry name" value="L-ASPARAGINASE"/>
    <property type="match status" value="1"/>
</dbReference>
<evidence type="ECO:0000259" key="5">
    <source>
        <dbReference type="Pfam" id="PF00710"/>
    </source>
</evidence>
<dbReference type="Gene3D" id="3.40.50.40">
    <property type="match status" value="1"/>
</dbReference>
<dbReference type="SFLD" id="SFLDS00057">
    <property type="entry name" value="Glutaminase/Asparaginase"/>
    <property type="match status" value="1"/>
</dbReference>
<dbReference type="PANTHER" id="PTHR11707:SF28">
    <property type="entry name" value="60 KDA LYSOPHOSPHOLIPASE"/>
    <property type="match status" value="1"/>
</dbReference>
<evidence type="ECO:0000313" key="8">
    <source>
        <dbReference type="Proteomes" id="UP000634522"/>
    </source>
</evidence>
<keyword evidence="2" id="KW-0378">Hydrolase</keyword>
<dbReference type="InterPro" id="IPR027473">
    <property type="entry name" value="L-asparaginase_C"/>
</dbReference>
<feature type="active site" evidence="3">
    <location>
        <position position="12"/>
    </location>
</feature>
<evidence type="ECO:0000256" key="1">
    <source>
        <dbReference type="ARBA" id="ARBA00010518"/>
    </source>
</evidence>
<protein>
    <submittedName>
        <fullName evidence="7">Asparaginase</fullName>
    </submittedName>
</protein>
<dbReference type="PROSITE" id="PS00144">
    <property type="entry name" value="ASN_GLN_ASE_1"/>
    <property type="match status" value="1"/>
</dbReference>
<dbReference type="CDD" id="cd08964">
    <property type="entry name" value="L-asparaginase_II"/>
    <property type="match status" value="1"/>
</dbReference>
<dbReference type="InterPro" id="IPR036152">
    <property type="entry name" value="Asp/glu_Ase-like_sf"/>
</dbReference>
<dbReference type="InterPro" id="IPR027475">
    <property type="entry name" value="Asparaginase/glutaminase_AS2"/>
</dbReference>
<evidence type="ECO:0000259" key="6">
    <source>
        <dbReference type="Pfam" id="PF17763"/>
    </source>
</evidence>
<dbReference type="PIRSF" id="PIRSF001220">
    <property type="entry name" value="L-ASNase_gatD"/>
    <property type="match status" value="1"/>
</dbReference>
<name>A0ABX1NG84_9RHOO</name>
<feature type="active site" evidence="4">
    <location>
        <position position="92"/>
    </location>
</feature>
<reference evidence="7 8" key="1">
    <citation type="submission" date="2019-12" db="EMBL/GenBank/DDBJ databases">
        <title>Comparative genomics gives insights into the taxonomy of the Azoarcus-Aromatoleum group and reveals separate origins of nif in the plant-associated Azoarcus and non-plant-associated Aromatoleum sub-groups.</title>
        <authorList>
            <person name="Lafos M."/>
            <person name="Maluk M."/>
            <person name="Batista M."/>
            <person name="Junghare M."/>
            <person name="Carmona M."/>
            <person name="Faoro H."/>
            <person name="Cruz L.M."/>
            <person name="Battistoni F."/>
            <person name="De Souza E."/>
            <person name="Pedrosa F."/>
            <person name="Chen W.-M."/>
            <person name="Poole P.S."/>
            <person name="Dixon R.A."/>
            <person name="James E.K."/>
        </authorList>
    </citation>
    <scope>NUCLEOTIDE SEQUENCE [LARGE SCALE GENOMIC DNA]</scope>
    <source>
        <strain evidence="7 8">T</strain>
    </source>
</reference>
<keyword evidence="8" id="KW-1185">Reference proteome</keyword>
<dbReference type="InterPro" id="IPR004550">
    <property type="entry name" value="AsnASE_II"/>
</dbReference>
<dbReference type="InterPro" id="IPR037152">
    <property type="entry name" value="L-asparaginase_N_sf"/>
</dbReference>
<feature type="domain" description="L-asparaginase N-terminal" evidence="5">
    <location>
        <begin position="4"/>
        <end position="185"/>
    </location>
</feature>
<dbReference type="Pfam" id="PF00710">
    <property type="entry name" value="Asparaginase"/>
    <property type="match status" value="1"/>
</dbReference>
<evidence type="ECO:0000313" key="7">
    <source>
        <dbReference type="EMBL" id="NMF98295.1"/>
    </source>
</evidence>
<comment type="similarity">
    <text evidence="1">Belongs to the asparaginase 1 family.</text>
</comment>
<dbReference type="InterPro" id="IPR027474">
    <property type="entry name" value="L-asparaginase_N"/>
</dbReference>
<dbReference type="PROSITE" id="PS51732">
    <property type="entry name" value="ASN_GLN_ASE_3"/>
    <property type="match status" value="1"/>
</dbReference>
<dbReference type="PIRSF" id="PIRSF500176">
    <property type="entry name" value="L_ASNase"/>
    <property type="match status" value="1"/>
</dbReference>
<sequence>MPTLALIATGGTIAGAAASATDTTGYTAGALGADALLAAVPQLAGVARIRAEQPFSLDSKDMAPAHWLPLGRRVQTLLDDDTIDGIVVTHGTDTLEETAAFLALTLASAKPVVLTAAMRPATALSADGPMNLYNAACVAAHPVSAGRGVLLSFGDAIYPALGVRKRETHRLDAFGGASGGAIGRTDPLRYFAPARHTGRPVFTLASDRTELPRVDVLYIGAGTPPGLLDLMIDDGARGIILALPGNGSLPAAWDAPVADAVARGIPVIRASRVGIGPVGRKALDERLGTHPAGELPASQARVALMLALACGDVSALDRLLADDYIP</sequence>
<comment type="caution">
    <text evidence="7">The sequence shown here is derived from an EMBL/GenBank/DDBJ whole genome shotgun (WGS) entry which is preliminary data.</text>
</comment>
<dbReference type="PRINTS" id="PR00139">
    <property type="entry name" value="ASNGLNASE"/>
</dbReference>
<feature type="domain" description="Asparaginase/glutaminase C-terminal" evidence="6">
    <location>
        <begin position="213"/>
        <end position="312"/>
    </location>
</feature>
<dbReference type="RefSeq" id="WP_169141054.1">
    <property type="nucleotide sequence ID" value="NZ_WTVS01000025.1"/>
</dbReference>
<evidence type="ECO:0000256" key="3">
    <source>
        <dbReference type="PROSITE-ProRule" id="PRU10099"/>
    </source>
</evidence>
<organism evidence="7 8">
    <name type="scientific">Aromatoleum toluolicum</name>
    <dbReference type="NCBI Taxonomy" id="90060"/>
    <lineage>
        <taxon>Bacteria</taxon>
        <taxon>Pseudomonadati</taxon>
        <taxon>Pseudomonadota</taxon>
        <taxon>Betaproteobacteria</taxon>
        <taxon>Rhodocyclales</taxon>
        <taxon>Rhodocyclaceae</taxon>
        <taxon>Aromatoleum</taxon>
    </lineage>
</organism>
<dbReference type="InterPro" id="IPR020827">
    <property type="entry name" value="Asparaginase/glutaminase_AS1"/>
</dbReference>
<accession>A0ABX1NG84</accession>
<dbReference type="InterPro" id="IPR006034">
    <property type="entry name" value="Asparaginase/glutaminase-like"/>
</dbReference>
<evidence type="ECO:0000256" key="4">
    <source>
        <dbReference type="PROSITE-ProRule" id="PRU10100"/>
    </source>
</evidence>